<dbReference type="InterPro" id="IPR055487">
    <property type="entry name" value="DUF7059"/>
</dbReference>
<dbReference type="PROSITE" id="PS00092">
    <property type="entry name" value="N6_MTASE"/>
    <property type="match status" value="1"/>
</dbReference>
<dbReference type="KEGG" id="coe:CP258_06305"/>
<dbReference type="AlphaFoldDB" id="A0AAU8Q5K9"/>
<dbReference type="InterPro" id="IPR002052">
    <property type="entry name" value="DNA_methylase_N6_adenine_CS"/>
</dbReference>
<dbReference type="InterPro" id="IPR029063">
    <property type="entry name" value="SAM-dependent_MTases_sf"/>
</dbReference>
<dbReference type="SUPFAM" id="SSF53335">
    <property type="entry name" value="S-adenosyl-L-methionine-dependent methyltransferases"/>
    <property type="match status" value="1"/>
</dbReference>
<dbReference type="GO" id="GO:0035657">
    <property type="term" value="C:eRF1 methyltransferase complex"/>
    <property type="evidence" value="ECO:0007669"/>
    <property type="project" value="TreeGrafter"/>
</dbReference>
<dbReference type="Pfam" id="PF25004">
    <property type="entry name" value="DUF7782"/>
    <property type="match status" value="1"/>
</dbReference>
<evidence type="ECO:0000256" key="2">
    <source>
        <dbReference type="ARBA" id="ARBA00022603"/>
    </source>
</evidence>
<evidence type="ECO:0000259" key="6">
    <source>
        <dbReference type="Pfam" id="PF23186"/>
    </source>
</evidence>
<dbReference type="GO" id="GO:0008170">
    <property type="term" value="F:N-methyltransferase activity"/>
    <property type="evidence" value="ECO:0007669"/>
    <property type="project" value="UniProtKB-ARBA"/>
</dbReference>
<evidence type="ECO:0000259" key="5">
    <source>
        <dbReference type="Pfam" id="PF05175"/>
    </source>
</evidence>
<dbReference type="GO" id="GO:0032259">
    <property type="term" value="P:methylation"/>
    <property type="evidence" value="ECO:0007669"/>
    <property type="project" value="UniProtKB-KW"/>
</dbReference>
<feature type="domain" description="Methyltransferase small" evidence="5">
    <location>
        <begin position="144"/>
        <end position="234"/>
    </location>
</feature>
<dbReference type="GO" id="GO:0008276">
    <property type="term" value="F:protein methyltransferase activity"/>
    <property type="evidence" value="ECO:0007669"/>
    <property type="project" value="TreeGrafter"/>
</dbReference>
<organism evidence="8 9">
    <name type="scientific">Corynebacterium pseudotuberculosis 258</name>
    <dbReference type="NCBI Taxonomy" id="1168865"/>
    <lineage>
        <taxon>Bacteria</taxon>
        <taxon>Bacillati</taxon>
        <taxon>Actinomycetota</taxon>
        <taxon>Actinomycetes</taxon>
        <taxon>Mycobacteriales</taxon>
        <taxon>Corynebacteriaceae</taxon>
        <taxon>Corynebacterium</taxon>
    </lineage>
</organism>
<dbReference type="Pfam" id="PF05175">
    <property type="entry name" value="MTS"/>
    <property type="match status" value="1"/>
</dbReference>
<dbReference type="GO" id="GO:0003676">
    <property type="term" value="F:nucleic acid binding"/>
    <property type="evidence" value="ECO:0007669"/>
    <property type="project" value="InterPro"/>
</dbReference>
<dbReference type="Pfam" id="PF23186">
    <property type="entry name" value="DUF7059"/>
    <property type="match status" value="1"/>
</dbReference>
<dbReference type="InterPro" id="IPR052190">
    <property type="entry name" value="Euk-Arch_PrmC-MTase"/>
</dbReference>
<comment type="similarity">
    <text evidence="1">Belongs to the eukaryotic/archaeal PrmC-related family.</text>
</comment>
<evidence type="ECO:0000256" key="3">
    <source>
        <dbReference type="ARBA" id="ARBA00022679"/>
    </source>
</evidence>
<feature type="domain" description="DUF7059" evidence="6">
    <location>
        <begin position="20"/>
        <end position="99"/>
    </location>
</feature>
<keyword evidence="2 8" id="KW-0489">Methyltransferase</keyword>
<dbReference type="CDD" id="cd02440">
    <property type="entry name" value="AdoMet_MTases"/>
    <property type="match status" value="1"/>
</dbReference>
<dbReference type="Gene3D" id="3.40.50.150">
    <property type="entry name" value="Vaccinia Virus protein VP39"/>
    <property type="match status" value="1"/>
</dbReference>
<name>A0AAU8Q5K9_CORPS</name>
<dbReference type="PANTHER" id="PTHR45875:SF1">
    <property type="entry name" value="METHYLTRANSFERASE N6AMT1"/>
    <property type="match status" value="1"/>
</dbReference>
<evidence type="ECO:0000259" key="7">
    <source>
        <dbReference type="Pfam" id="PF25004"/>
    </source>
</evidence>
<proteinExistence type="inferred from homology"/>
<evidence type="ECO:0000313" key="9">
    <source>
        <dbReference type="Proteomes" id="UP000006465"/>
    </source>
</evidence>
<keyword evidence="4" id="KW-0949">S-adenosyl-L-methionine</keyword>
<dbReference type="InterPro" id="IPR056684">
    <property type="entry name" value="DUF7782"/>
</dbReference>
<evidence type="ECO:0000256" key="1">
    <source>
        <dbReference type="ARBA" id="ARBA00006149"/>
    </source>
</evidence>
<dbReference type="Proteomes" id="UP000006465">
    <property type="component" value="Chromosome"/>
</dbReference>
<feature type="domain" description="DUF7782" evidence="7">
    <location>
        <begin position="384"/>
        <end position="501"/>
    </location>
</feature>
<dbReference type="PANTHER" id="PTHR45875">
    <property type="entry name" value="METHYLTRANSFERASE N6AMT1"/>
    <property type="match status" value="1"/>
</dbReference>
<keyword evidence="3" id="KW-0808">Transferase</keyword>
<gene>
    <name evidence="8" type="ORF">CP258_06305</name>
</gene>
<accession>A0AAU8Q5K9</accession>
<dbReference type="EMBL" id="CP003540">
    <property type="protein sequence ID" value="AFK16860.1"/>
    <property type="molecule type" value="Genomic_DNA"/>
</dbReference>
<sequence length="508" mass="55967">MRSALTEISPRLVQILEKEGFTPATLQEYLGPAAYSSIARGEPASILYTLRNREAEPLAILIRAFLVHTEVARQQLDSVLTPQIVETLLTLGMAQEKNSLVTIGFDIRSTLIDGRLIWIFSDMDASMVANHIPGKDHVLGIGAASLSLISATPRTPVHALLDLGSGSGIQALGQAPHAHTIIATDIHDRALDFAEANSAANKVPLEIRSGSWFDPVAGEKFDRIVANPPFVVGPPEIGHVYRDSGLDLDGATEYVVRKGIDHLKEQGCLHALGSWAYREEESVPARVASWIPETGVSAWFIQRDTVDSIDYVNTWLRDESIDPRSNEGAQRTQHWLQHFEHAQVTAIGFGFVAVKRIDDHLPSEVVFEHVSHPIDSYVGDEIQEHFVRMEWLRNKDAEAILDAQYYLRPGVAKEDISTTDIQAGMGFASTVLRLTRTDGLRFSHEMDQHIAAIIAGLHPAGLSLREVAELYAFSNGLEEDSLYTELIQPIVALIQHGIILPADITTGW</sequence>
<evidence type="ECO:0000256" key="4">
    <source>
        <dbReference type="ARBA" id="ARBA00022691"/>
    </source>
</evidence>
<dbReference type="RefSeq" id="WP_014523383.1">
    <property type="nucleotide sequence ID" value="NC_017945.3"/>
</dbReference>
<evidence type="ECO:0000313" key="8">
    <source>
        <dbReference type="EMBL" id="AFK16860.1"/>
    </source>
</evidence>
<dbReference type="GO" id="GO:0008757">
    <property type="term" value="F:S-adenosylmethionine-dependent methyltransferase activity"/>
    <property type="evidence" value="ECO:0007669"/>
    <property type="project" value="TreeGrafter"/>
</dbReference>
<reference evidence="8 9" key="1">
    <citation type="journal article" date="2013" name="J. Biotechnol.">
        <title>Genome sequence of Corynebacterium pseudotuberculosis biovar equi strain 258 and prediction of antigenic targets to improve biotechnological vaccine production.</title>
        <authorList>
            <person name="Soares S.C."/>
            <person name="Trost E."/>
            <person name="Ramos R.T."/>
            <person name="Carneiro A.R."/>
            <person name="Santos A.R."/>
            <person name="Pinto A.C."/>
            <person name="Barbosa E."/>
            <person name="Aburjaile F."/>
            <person name="Ali A."/>
            <person name="Diniz C.A."/>
            <person name="Hassan S.S."/>
            <person name="Fiaux K."/>
            <person name="Guimaraes L.C."/>
            <person name="Bakhtiar S.M."/>
            <person name="Pereira U."/>
            <person name="Almeida S.S."/>
            <person name="Abreu V.A."/>
            <person name="Rocha F.S."/>
            <person name="Dorella F.A."/>
            <person name="Miyoshi A."/>
            <person name="Silva A."/>
            <person name="Azevedo V."/>
            <person name="Tauch A."/>
        </authorList>
    </citation>
    <scope>NUCLEOTIDE SEQUENCE [LARGE SCALE GENOMIC DNA]</scope>
    <source>
        <strain evidence="8 9">258</strain>
    </source>
</reference>
<dbReference type="InterPro" id="IPR007848">
    <property type="entry name" value="Small_mtfrase_dom"/>
</dbReference>
<protein>
    <submittedName>
        <fullName evidence="8">Methyltransferase</fullName>
    </submittedName>
</protein>